<name>A0A4Y7PHG2_9AGAM</name>
<reference evidence="2 3" key="1">
    <citation type="submission" date="2018-06" db="EMBL/GenBank/DDBJ databases">
        <title>A transcriptomic atlas of mushroom development highlights an independent origin of complex multicellularity.</title>
        <authorList>
            <consortium name="DOE Joint Genome Institute"/>
            <person name="Krizsan K."/>
            <person name="Almasi E."/>
            <person name="Merenyi Z."/>
            <person name="Sahu N."/>
            <person name="Viragh M."/>
            <person name="Koszo T."/>
            <person name="Mondo S."/>
            <person name="Kiss B."/>
            <person name="Balint B."/>
            <person name="Kues U."/>
            <person name="Barry K."/>
            <person name="Hegedus J.C."/>
            <person name="Henrissat B."/>
            <person name="Johnson J."/>
            <person name="Lipzen A."/>
            <person name="Ohm R."/>
            <person name="Nagy I."/>
            <person name="Pangilinan J."/>
            <person name="Yan J."/>
            <person name="Xiong Y."/>
            <person name="Grigoriev I.V."/>
            <person name="Hibbett D.S."/>
            <person name="Nagy L.G."/>
        </authorList>
    </citation>
    <scope>NUCLEOTIDE SEQUENCE [LARGE SCALE GENOMIC DNA]</scope>
    <source>
        <strain evidence="2 3">SZMC22713</strain>
    </source>
</reference>
<feature type="region of interest" description="Disordered" evidence="1">
    <location>
        <begin position="208"/>
        <end position="280"/>
    </location>
</feature>
<dbReference type="AlphaFoldDB" id="A0A4Y7PHG2"/>
<evidence type="ECO:0000256" key="1">
    <source>
        <dbReference type="SAM" id="MobiDB-lite"/>
    </source>
</evidence>
<protein>
    <recommendedName>
        <fullName evidence="4">DUF5745 domain-containing protein</fullName>
    </recommendedName>
</protein>
<keyword evidence="3" id="KW-1185">Reference proteome</keyword>
<dbReference type="EMBL" id="ML170326">
    <property type="protein sequence ID" value="TDL14556.1"/>
    <property type="molecule type" value="Genomic_DNA"/>
</dbReference>
<evidence type="ECO:0000313" key="3">
    <source>
        <dbReference type="Proteomes" id="UP000294933"/>
    </source>
</evidence>
<evidence type="ECO:0008006" key="4">
    <source>
        <dbReference type="Google" id="ProtNLM"/>
    </source>
</evidence>
<feature type="compositionally biased region" description="Basic and acidic residues" evidence="1">
    <location>
        <begin position="231"/>
        <end position="245"/>
    </location>
</feature>
<feature type="compositionally biased region" description="Polar residues" evidence="1">
    <location>
        <begin position="175"/>
        <end position="185"/>
    </location>
</feature>
<feature type="compositionally biased region" description="Polar residues" evidence="1">
    <location>
        <begin position="250"/>
        <end position="264"/>
    </location>
</feature>
<dbReference type="VEuPathDB" id="FungiDB:BD410DRAFT_797096"/>
<feature type="region of interest" description="Disordered" evidence="1">
    <location>
        <begin position="304"/>
        <end position="350"/>
    </location>
</feature>
<feature type="compositionally biased region" description="Polar residues" evidence="1">
    <location>
        <begin position="144"/>
        <end position="166"/>
    </location>
</feature>
<feature type="region of interest" description="Disordered" evidence="1">
    <location>
        <begin position="139"/>
        <end position="185"/>
    </location>
</feature>
<accession>A0A4Y7PHG2</accession>
<evidence type="ECO:0000313" key="2">
    <source>
        <dbReference type="EMBL" id="TDL14556.1"/>
    </source>
</evidence>
<proteinExistence type="predicted"/>
<dbReference type="Proteomes" id="UP000294933">
    <property type="component" value="Unassembled WGS sequence"/>
</dbReference>
<gene>
    <name evidence="2" type="ORF">BD410DRAFT_797096</name>
</gene>
<dbReference type="OrthoDB" id="2596754at2759"/>
<feature type="compositionally biased region" description="Polar residues" evidence="1">
    <location>
        <begin position="219"/>
        <end position="230"/>
    </location>
</feature>
<organism evidence="2 3">
    <name type="scientific">Rickenella mellea</name>
    <dbReference type="NCBI Taxonomy" id="50990"/>
    <lineage>
        <taxon>Eukaryota</taxon>
        <taxon>Fungi</taxon>
        <taxon>Dikarya</taxon>
        <taxon>Basidiomycota</taxon>
        <taxon>Agaricomycotina</taxon>
        <taxon>Agaricomycetes</taxon>
        <taxon>Hymenochaetales</taxon>
        <taxon>Rickenellaceae</taxon>
        <taxon>Rickenella</taxon>
    </lineage>
</organism>
<sequence length="370" mass="41446">MKRSDVLVETLNLLLRKLRLPWTLHTPADLTPSLIIVVFEEMLKSRLAISAETRQSRTRRAKVEAMKIFLGTFEDDIVGKDVGLDDVDPRRLADGEHDEVVYVGELLCWLARRKNCLPEDHASQDNGAEADDVFILGDLGTHLPRSSTPPSHNRNTERQPVSQSTRTRNDHRPFSPSSHSTFTNSAHTNMSMHSAIAESNTTIITELSASDHPSDDDSVGNNTVLPSNSYEVDRQERPRCIHEVPELPLRSSQRKQVQTPSDESSYCDCPQPADDSSSSVRYTGWIRPVDADAEIRSFEAWKEQSSAAQSRQHSRSKSGFSDLGSRVPKDGRVQGRAPTRHTSPSQHTLAILEERARLRSELARLKGWNA</sequence>